<name>A0A923SDS6_9BURK</name>
<dbReference type="Proteomes" id="UP000608513">
    <property type="component" value="Unassembled WGS sequence"/>
</dbReference>
<gene>
    <name evidence="2" type="ORF">H8N03_25690</name>
</gene>
<evidence type="ECO:0000313" key="2">
    <source>
        <dbReference type="EMBL" id="MBC5786356.1"/>
    </source>
</evidence>
<evidence type="ECO:0000313" key="3">
    <source>
        <dbReference type="Proteomes" id="UP000608513"/>
    </source>
</evidence>
<organism evidence="2 3">
    <name type="scientific">Ramlibacter cellulosilyticus</name>
    <dbReference type="NCBI Taxonomy" id="2764187"/>
    <lineage>
        <taxon>Bacteria</taxon>
        <taxon>Pseudomonadati</taxon>
        <taxon>Pseudomonadota</taxon>
        <taxon>Betaproteobacteria</taxon>
        <taxon>Burkholderiales</taxon>
        <taxon>Comamonadaceae</taxon>
        <taxon>Ramlibacter</taxon>
    </lineage>
</organism>
<protein>
    <recommendedName>
        <fullName evidence="4">General stress protein CsbD</fullName>
    </recommendedName>
</protein>
<accession>A0A923SDS6</accession>
<dbReference type="AlphaFoldDB" id="A0A923SDS6"/>
<sequence length="68" mass="8059">MNAGTPDLIVRIRTEWALLTEEDVHHGLQHRENFLDRLRHRHNLGLDEAEAQLQKFEQENPSLQFEKS</sequence>
<proteinExistence type="predicted"/>
<comment type="caution">
    <text evidence="2">The sequence shown here is derived from an EMBL/GenBank/DDBJ whole genome shotgun (WGS) entry which is preliminary data.</text>
</comment>
<keyword evidence="3" id="KW-1185">Reference proteome</keyword>
<evidence type="ECO:0008006" key="4">
    <source>
        <dbReference type="Google" id="ProtNLM"/>
    </source>
</evidence>
<evidence type="ECO:0000256" key="1">
    <source>
        <dbReference type="SAM" id="Coils"/>
    </source>
</evidence>
<feature type="coiled-coil region" evidence="1">
    <location>
        <begin position="39"/>
        <end position="66"/>
    </location>
</feature>
<dbReference type="EMBL" id="JACORT010000017">
    <property type="protein sequence ID" value="MBC5786356.1"/>
    <property type="molecule type" value="Genomic_DNA"/>
</dbReference>
<keyword evidence="1" id="KW-0175">Coiled coil</keyword>
<reference evidence="2" key="1">
    <citation type="submission" date="2020-08" db="EMBL/GenBank/DDBJ databases">
        <title>Ramlibacter sp. USB13 16S ribosomal RNA gene genome sequencing and assembly.</title>
        <authorList>
            <person name="Kang M."/>
        </authorList>
    </citation>
    <scope>NUCLEOTIDE SEQUENCE</scope>
    <source>
        <strain evidence="2">USB13</strain>
    </source>
</reference>
<dbReference type="RefSeq" id="WP_187079097.1">
    <property type="nucleotide sequence ID" value="NZ_JACORT010000017.1"/>
</dbReference>